<reference evidence="1 2" key="1">
    <citation type="journal article" date="2016" name="Nat. Commun.">
        <title>Thousands of microbial genomes shed light on interconnected biogeochemical processes in an aquifer system.</title>
        <authorList>
            <person name="Anantharaman K."/>
            <person name="Brown C.T."/>
            <person name="Hug L.A."/>
            <person name="Sharon I."/>
            <person name="Castelle C.J."/>
            <person name="Probst A.J."/>
            <person name="Thomas B.C."/>
            <person name="Singh A."/>
            <person name="Wilkins M.J."/>
            <person name="Karaoz U."/>
            <person name="Brodie E.L."/>
            <person name="Williams K.H."/>
            <person name="Hubbard S.S."/>
            <person name="Banfield J.F."/>
        </authorList>
    </citation>
    <scope>NUCLEOTIDE SEQUENCE [LARGE SCALE GENOMIC DNA]</scope>
</reference>
<dbReference type="SUPFAM" id="SSF53335">
    <property type="entry name" value="S-adenosyl-L-methionine-dependent methyltransferases"/>
    <property type="match status" value="1"/>
</dbReference>
<dbReference type="Gene3D" id="3.40.50.150">
    <property type="entry name" value="Vaccinia Virus protein VP39"/>
    <property type="match status" value="1"/>
</dbReference>
<protein>
    <recommendedName>
        <fullName evidence="3">Methyltransferase domain-containing protein</fullName>
    </recommendedName>
</protein>
<evidence type="ECO:0000313" key="1">
    <source>
        <dbReference type="EMBL" id="OGK73841.1"/>
    </source>
</evidence>
<dbReference type="AlphaFoldDB" id="A0A1F7L163"/>
<organism evidence="1 2">
    <name type="scientific">Candidatus Roizmanbacteria bacterium RIFOXYD1_FULL_38_12</name>
    <dbReference type="NCBI Taxonomy" id="1802093"/>
    <lineage>
        <taxon>Bacteria</taxon>
        <taxon>Candidatus Roizmaniibacteriota</taxon>
    </lineage>
</organism>
<gene>
    <name evidence="1" type="ORF">A3K52_03605</name>
</gene>
<name>A0A1F7L163_9BACT</name>
<accession>A0A1F7L163</accession>
<dbReference type="Pfam" id="PF13489">
    <property type="entry name" value="Methyltransf_23"/>
    <property type="match status" value="1"/>
</dbReference>
<evidence type="ECO:0008006" key="3">
    <source>
        <dbReference type="Google" id="ProtNLM"/>
    </source>
</evidence>
<comment type="caution">
    <text evidence="1">The sequence shown here is derived from an EMBL/GenBank/DDBJ whole genome shotgun (WGS) entry which is preliminary data.</text>
</comment>
<dbReference type="InterPro" id="IPR029063">
    <property type="entry name" value="SAM-dependent_MTases_sf"/>
</dbReference>
<proteinExistence type="predicted"/>
<sequence>MIILQYLFFRTQKKPMMRVDPKQRAFFNVKQNQYDETLLLHPKRHVREELEIIKKKLGGIKEEIVDFGAGVGRVTIPLIQKKYKITAVDISKQSLKTLVLFAKNIHKSVYLKTAVDLTKQKNKKAIIGADVLHHVDIASYLPDFYDSLSKDGRIIFSEPNAWHIFWFIHILIGGNWEVEKGILQCSYFNLISKLKRYGFKDIKLSGFGLFPPPLFNRIYLLSKLNYFLGDLPFFKLFAFRFIIEAYK</sequence>
<dbReference type="CDD" id="cd02440">
    <property type="entry name" value="AdoMet_MTases"/>
    <property type="match status" value="1"/>
</dbReference>
<evidence type="ECO:0000313" key="2">
    <source>
        <dbReference type="Proteomes" id="UP000177050"/>
    </source>
</evidence>
<dbReference type="Proteomes" id="UP000177050">
    <property type="component" value="Unassembled WGS sequence"/>
</dbReference>
<dbReference type="EMBL" id="MGBR01000001">
    <property type="protein sequence ID" value="OGK73841.1"/>
    <property type="molecule type" value="Genomic_DNA"/>
</dbReference>